<dbReference type="SMART" id="SM00320">
    <property type="entry name" value="WD40"/>
    <property type="match status" value="3"/>
</dbReference>
<evidence type="ECO:0000259" key="4">
    <source>
        <dbReference type="Pfam" id="PF23654"/>
    </source>
</evidence>
<dbReference type="InterPro" id="IPR055566">
    <property type="entry name" value="ARM_LIN"/>
</dbReference>
<dbReference type="InterPro" id="IPR015943">
    <property type="entry name" value="WD40/YVTN_repeat-like_dom_sf"/>
</dbReference>
<dbReference type="PROSITE" id="PS50294">
    <property type="entry name" value="WD_REPEATS_REGION"/>
    <property type="match status" value="1"/>
</dbReference>
<dbReference type="InterPro" id="IPR001680">
    <property type="entry name" value="WD40_rpt"/>
</dbReference>
<evidence type="ECO:0000256" key="1">
    <source>
        <dbReference type="PROSITE-ProRule" id="PRU00221"/>
    </source>
</evidence>
<keyword evidence="6" id="KW-1185">Reference proteome</keyword>
<dbReference type="PROSITE" id="PS50082">
    <property type="entry name" value="WD_REPEATS_2"/>
    <property type="match status" value="2"/>
</dbReference>
<dbReference type="InterPro" id="IPR016024">
    <property type="entry name" value="ARM-type_fold"/>
</dbReference>
<dbReference type="PANTHER" id="PTHR35549:SF2">
    <property type="entry name" value="TRANSDUCIN_WD40 REPEAT-LIKE SUPERFAMILY PROTEIN"/>
    <property type="match status" value="1"/>
</dbReference>
<reference evidence="5" key="2">
    <citation type="submission" date="2023-04" db="EMBL/GenBank/DDBJ databases">
        <authorList>
            <person name="Bruccoleri R.E."/>
            <person name="Oakeley E.J."/>
            <person name="Faust A.-M."/>
            <person name="Dessus-Babus S."/>
            <person name="Altorfer M."/>
            <person name="Burckhardt D."/>
            <person name="Oertli M."/>
            <person name="Naumann U."/>
            <person name="Petersen F."/>
            <person name="Wong J."/>
        </authorList>
    </citation>
    <scope>NUCLEOTIDE SEQUENCE</scope>
    <source>
        <strain evidence="5">GSM-AAB239-AS_SAM_17_03QT</strain>
        <tissue evidence="5">Leaf</tissue>
    </source>
</reference>
<evidence type="ECO:0000313" key="5">
    <source>
        <dbReference type="EMBL" id="KAJ6840228.1"/>
    </source>
</evidence>
<keyword evidence="1" id="KW-0853">WD repeat</keyword>
<organism evidence="5 6">
    <name type="scientific">Iris pallida</name>
    <name type="common">Sweet iris</name>
    <dbReference type="NCBI Taxonomy" id="29817"/>
    <lineage>
        <taxon>Eukaryota</taxon>
        <taxon>Viridiplantae</taxon>
        <taxon>Streptophyta</taxon>
        <taxon>Embryophyta</taxon>
        <taxon>Tracheophyta</taxon>
        <taxon>Spermatophyta</taxon>
        <taxon>Magnoliopsida</taxon>
        <taxon>Liliopsida</taxon>
        <taxon>Asparagales</taxon>
        <taxon>Iridaceae</taxon>
        <taxon>Iridoideae</taxon>
        <taxon>Irideae</taxon>
        <taxon>Iris</taxon>
    </lineage>
</organism>
<comment type="caution">
    <text evidence="5">The sequence shown here is derived from an EMBL/GenBank/DDBJ whole genome shotgun (WGS) entry which is preliminary data.</text>
</comment>
<gene>
    <name evidence="5" type="ORF">M6B38_311450</name>
</gene>
<feature type="domain" description="Putative E3 ubiquitin-protein ligase LIN ARM-like" evidence="3">
    <location>
        <begin position="651"/>
        <end position="1004"/>
    </location>
</feature>
<dbReference type="Pfam" id="PF23568">
    <property type="entry name" value="ARM_LIN"/>
    <property type="match status" value="1"/>
</dbReference>
<dbReference type="Proteomes" id="UP001140949">
    <property type="component" value="Unassembled WGS sequence"/>
</dbReference>
<feature type="repeat" description="WD" evidence="1">
    <location>
        <begin position="1043"/>
        <end position="1065"/>
    </location>
</feature>
<dbReference type="Pfam" id="PF00400">
    <property type="entry name" value="WD40"/>
    <property type="match status" value="1"/>
</dbReference>
<dbReference type="PANTHER" id="PTHR35549">
    <property type="entry name" value="OS04G0584500 PROTEIN"/>
    <property type="match status" value="1"/>
</dbReference>
<evidence type="ECO:0000313" key="6">
    <source>
        <dbReference type="Proteomes" id="UP001140949"/>
    </source>
</evidence>
<proteinExistence type="predicted"/>
<dbReference type="InterPro" id="IPR056514">
    <property type="entry name" value="ARM_LIN_2nd"/>
</dbReference>
<dbReference type="SUPFAM" id="SSF50978">
    <property type="entry name" value="WD40 repeat-like"/>
    <property type="match status" value="1"/>
</dbReference>
<dbReference type="Gene3D" id="2.130.10.10">
    <property type="entry name" value="YVTN repeat-like/Quinoprotein amine dehydrogenase"/>
    <property type="match status" value="1"/>
</dbReference>
<dbReference type="SUPFAM" id="SSF48371">
    <property type="entry name" value="ARM repeat"/>
    <property type="match status" value="1"/>
</dbReference>
<dbReference type="InterPro" id="IPR036322">
    <property type="entry name" value="WD40_repeat_dom_sf"/>
</dbReference>
<feature type="domain" description="Putative E3 ubiquitin-protein ligase LIN ARM repeats" evidence="4">
    <location>
        <begin position="486"/>
        <end position="648"/>
    </location>
</feature>
<evidence type="ECO:0000259" key="3">
    <source>
        <dbReference type="Pfam" id="PF23628"/>
    </source>
</evidence>
<dbReference type="Pfam" id="PF23628">
    <property type="entry name" value="ARM_LIN_C"/>
    <property type="match status" value="1"/>
</dbReference>
<evidence type="ECO:0000259" key="2">
    <source>
        <dbReference type="Pfam" id="PF23568"/>
    </source>
</evidence>
<dbReference type="Pfam" id="PF23654">
    <property type="entry name" value="ARM_LIN_2nd"/>
    <property type="match status" value="1"/>
</dbReference>
<accession>A0AAX6HHQ2</accession>
<dbReference type="EMBL" id="JANAVB010009592">
    <property type="protein sequence ID" value="KAJ6840228.1"/>
    <property type="molecule type" value="Genomic_DNA"/>
</dbReference>
<name>A0AAX6HHQ2_IRIPA</name>
<feature type="domain" description="Putative E3 ubiquitin-protein ligase LIN N-terminal" evidence="2">
    <location>
        <begin position="25"/>
        <end position="177"/>
    </location>
</feature>
<feature type="repeat" description="WD" evidence="1">
    <location>
        <begin position="1068"/>
        <end position="1100"/>
    </location>
</feature>
<protein>
    <submittedName>
        <fullName evidence="5">E3 ubiquitin-protein ligase LIN-1 isoform X1</fullName>
    </submittedName>
</protein>
<sequence>MASPPSPTTTTLNLKEKPHINSILSIISLVKHHIRSFLADPASRNSLHLQCTTNLTTANADSANSFSDHSVLSNLYWAIQGVERALRCESPDEKAAHIVKTEKMLQVPAVLEEDGATLGVANRYVICCAYFYLCLVQELKGDDWQMTMHFLQSVLVSPGTVKTRLAARLWGSLFGPLVTDEAARQQARRFKDWMMYYQVVSYGEAPPWDGEVSNSCQYRGFGSSRYWDSAEQELKRPMLQEATIAKKIKHGGGSKREKVTITSSSLAEHKHSTEPKDGKALITCLDEELNAEIEGSSDIRCLQDMLEESQSEASISLRSQSARSDLEARLHGKQSPARTLSANADLLASRSNILDRSYLSYQHRPPEDPGNGPQVEGYRENSCHLLSNRAHSSINNLNFSILDLGEKEPRLFSKCYVGEQASPDPGRSSTHGLRCFRSFSSKFRLKYSLHELVSHGSFGRKRINFLDSERDWNEESSNYEKDTHIEMLGKFEKAVSALSISEGPGTRKDVDLEITTLWELLNNKPEVKYSSTRREILDQLMKIISTSEKVQVIRASLYILSILILEDRTIIEDIKRNDLHLCSLASALKKNVQEAAIVIYLLNPSPSEIKRLELLPALVEVACNSNSHKEGSMSLQVTPTSASIAMIEILVTAFDYVTNNMHLSVISSPQVLSKFVNIAMNKNLEEGIALTAIFVRCMRLSGNCRKFLSQVTPVDPFLHLLRCNEMHANFAALEYFQEILLMPRSSAICLLNQIRQQGGSGIMQTLMTCIHQFKHEHQLLAANLLLQLDMLDGSNGKNVFREEALKVLLEAVASENNSNTQALSAFILSNLGGTYAWTGESYTAAWLVKKAGLTSPYHKNMVRNVDWFDPCLQDSEMYAWSAKTARTVIKIGASVVHSLAKGILSKTRSVKRDCLIATAWLGSEMAVTGPSNLRYTACEILLSEVAVFLHPGSELDERVLACLCAYNYTTGKGKQILLNFSEELRESLRRLSCVTWMAEELLKVTEYLLPNQSRVSCVHTQILEVGQTGNGASTALIFYKGQLYAGYSDGTIKVWDIKGQRSVLVGDVKEHKKMVTCFALFEPGDSLLSGSLDKTIRIWKTVNGNLECVEVIKMKEAIQKVSHCGDKIVVVTQSRGLKVCDTSRSIQTICKSKHVRSLNVALGKIYLGCTDASIQEVDITEDRNIEIKAPASRWRRMYKPINSIAVYKGWVYCAGATVEGSSTKEWRRHKTPTISLSMSRGTKVQAMEVVEDFYYLQCSSLPSVIQIWLRGKQQKLGRLSAGSKITCLLAANDIILCGSEAGVIKGWIPL</sequence>
<dbReference type="InterPro" id="IPR056512">
    <property type="entry name" value="LIN_N"/>
</dbReference>
<reference evidence="5" key="1">
    <citation type="journal article" date="2023" name="GigaByte">
        <title>Genome assembly of the bearded iris, Iris pallida Lam.</title>
        <authorList>
            <person name="Bruccoleri R.E."/>
            <person name="Oakeley E.J."/>
            <person name="Faust A.M.E."/>
            <person name="Altorfer M."/>
            <person name="Dessus-Babus S."/>
            <person name="Burckhardt D."/>
            <person name="Oertli M."/>
            <person name="Naumann U."/>
            <person name="Petersen F."/>
            <person name="Wong J."/>
        </authorList>
    </citation>
    <scope>NUCLEOTIDE SEQUENCE</scope>
    <source>
        <strain evidence="5">GSM-AAB239-AS_SAM_17_03QT</strain>
    </source>
</reference>